<sequence length="238" mass="26433">MAKKFSLFFLVLTIVRGVISGPCSQGDGFHVIGCNSTYIQCLDGVEFEHNCPSGLYFDQASSRCDRRYKISSCSSFSAALIPPSEEVDQIEHGIDCKLRPNATIIKYTCLSTFFQCSDGKLFKKQCPSGFVYNIEKRFCDFPARSCHDKTRDVLLVGSDVKTTPDPVTLAKKQKTCGSLSTGNHAIALCSTEYLNCWNDQLTKMTCPESLVYMPLYGRCDYPLVVLCNQTSIANKSIN</sequence>
<keyword evidence="4" id="KW-0677">Repeat</keyword>
<keyword evidence="2" id="KW-0147">Chitin-binding</keyword>
<dbReference type="OrthoDB" id="5914859at2759"/>
<dbReference type="InterPro" id="IPR036508">
    <property type="entry name" value="Chitin-bd_dom_sf"/>
</dbReference>
<evidence type="ECO:0000256" key="4">
    <source>
        <dbReference type="ARBA" id="ARBA00022737"/>
    </source>
</evidence>
<keyword evidence="1" id="KW-0217">Developmental protein</keyword>
<proteinExistence type="predicted"/>
<evidence type="ECO:0000256" key="1">
    <source>
        <dbReference type="ARBA" id="ARBA00022473"/>
    </source>
</evidence>
<reference evidence="9" key="1">
    <citation type="submission" date="2022-11" db="EMBL/GenBank/DDBJ databases">
        <authorList>
            <person name="Kikuchi T."/>
        </authorList>
    </citation>
    <scope>NUCLEOTIDE SEQUENCE</scope>
    <source>
        <strain evidence="9">PS1010</strain>
    </source>
</reference>
<keyword evidence="10" id="KW-1185">Reference proteome</keyword>
<evidence type="ECO:0000313" key="10">
    <source>
        <dbReference type="Proteomes" id="UP001152747"/>
    </source>
</evidence>
<dbReference type="EMBL" id="CANHGI010000006">
    <property type="protein sequence ID" value="CAI5456678.1"/>
    <property type="molecule type" value="Genomic_DNA"/>
</dbReference>
<dbReference type="Gene3D" id="2.170.140.10">
    <property type="entry name" value="Chitin binding domain"/>
    <property type="match status" value="3"/>
</dbReference>
<feature type="chain" id="PRO_5040234093" description="Chitin-binding type-2 domain-containing protein" evidence="7">
    <location>
        <begin position="21"/>
        <end position="238"/>
    </location>
</feature>
<dbReference type="GO" id="GO:0008061">
    <property type="term" value="F:chitin binding"/>
    <property type="evidence" value="ECO:0007669"/>
    <property type="project" value="UniProtKB-KW"/>
</dbReference>
<name>A0A9P1J4B4_9PELO</name>
<comment type="caution">
    <text evidence="9">The sequence shown here is derived from an EMBL/GenBank/DDBJ whole genome shotgun (WGS) entry which is preliminary data.</text>
</comment>
<dbReference type="GO" id="GO:0005576">
    <property type="term" value="C:extracellular region"/>
    <property type="evidence" value="ECO:0007669"/>
    <property type="project" value="InterPro"/>
</dbReference>
<protein>
    <recommendedName>
        <fullName evidence="8">Chitin-binding type-2 domain-containing protein</fullName>
    </recommendedName>
</protein>
<evidence type="ECO:0000256" key="5">
    <source>
        <dbReference type="ARBA" id="ARBA00023157"/>
    </source>
</evidence>
<dbReference type="Proteomes" id="UP001152747">
    <property type="component" value="Unassembled WGS sequence"/>
</dbReference>
<dbReference type="InterPro" id="IPR051940">
    <property type="entry name" value="Chitin_bind-dev_reg"/>
</dbReference>
<feature type="domain" description="Chitin-binding type-2" evidence="8">
    <location>
        <begin position="173"/>
        <end position="229"/>
    </location>
</feature>
<gene>
    <name evidence="9" type="ORF">CAMP_LOCUS19315</name>
</gene>
<dbReference type="PANTHER" id="PTHR23301">
    <property type="entry name" value="CHITIN BINDING PERITROPHIN-A"/>
    <property type="match status" value="1"/>
</dbReference>
<dbReference type="AlphaFoldDB" id="A0A9P1J4B4"/>
<feature type="domain" description="Chitin-binding type-2" evidence="8">
    <location>
        <begin position="20"/>
        <end position="75"/>
    </location>
</feature>
<dbReference type="SMART" id="SM00494">
    <property type="entry name" value="ChtBD2"/>
    <property type="match status" value="3"/>
</dbReference>
<evidence type="ECO:0000259" key="8">
    <source>
        <dbReference type="PROSITE" id="PS50940"/>
    </source>
</evidence>
<evidence type="ECO:0000256" key="6">
    <source>
        <dbReference type="ARBA" id="ARBA00023180"/>
    </source>
</evidence>
<dbReference type="PANTHER" id="PTHR23301:SF0">
    <property type="entry name" value="CHITIN-BINDING TYPE-2 DOMAIN-CONTAINING PROTEIN-RELATED"/>
    <property type="match status" value="1"/>
</dbReference>
<evidence type="ECO:0000256" key="2">
    <source>
        <dbReference type="ARBA" id="ARBA00022669"/>
    </source>
</evidence>
<evidence type="ECO:0000256" key="3">
    <source>
        <dbReference type="ARBA" id="ARBA00022729"/>
    </source>
</evidence>
<dbReference type="PROSITE" id="PS50940">
    <property type="entry name" value="CHIT_BIND_II"/>
    <property type="match status" value="3"/>
</dbReference>
<evidence type="ECO:0000313" key="9">
    <source>
        <dbReference type="EMBL" id="CAI5456678.1"/>
    </source>
</evidence>
<keyword evidence="6" id="KW-0325">Glycoprotein</keyword>
<feature type="signal peptide" evidence="7">
    <location>
        <begin position="1"/>
        <end position="20"/>
    </location>
</feature>
<keyword evidence="5" id="KW-1015">Disulfide bond</keyword>
<accession>A0A9P1J4B4</accession>
<dbReference type="Pfam" id="PF01607">
    <property type="entry name" value="CBM_14"/>
    <property type="match status" value="3"/>
</dbReference>
<evidence type="ECO:0000256" key="7">
    <source>
        <dbReference type="SAM" id="SignalP"/>
    </source>
</evidence>
<organism evidence="9 10">
    <name type="scientific">Caenorhabditis angaria</name>
    <dbReference type="NCBI Taxonomy" id="860376"/>
    <lineage>
        <taxon>Eukaryota</taxon>
        <taxon>Metazoa</taxon>
        <taxon>Ecdysozoa</taxon>
        <taxon>Nematoda</taxon>
        <taxon>Chromadorea</taxon>
        <taxon>Rhabditida</taxon>
        <taxon>Rhabditina</taxon>
        <taxon>Rhabditomorpha</taxon>
        <taxon>Rhabditoidea</taxon>
        <taxon>Rhabditidae</taxon>
        <taxon>Peloderinae</taxon>
        <taxon>Caenorhabditis</taxon>
    </lineage>
</organism>
<keyword evidence="3 7" id="KW-0732">Signal</keyword>
<feature type="domain" description="Chitin-binding type-2" evidence="8">
    <location>
        <begin position="93"/>
        <end position="148"/>
    </location>
</feature>
<dbReference type="InterPro" id="IPR002557">
    <property type="entry name" value="Chitin-bd_dom"/>
</dbReference>
<dbReference type="SUPFAM" id="SSF57625">
    <property type="entry name" value="Invertebrate chitin-binding proteins"/>
    <property type="match status" value="3"/>
</dbReference>